<reference evidence="9" key="2">
    <citation type="submission" date="2020-09" db="EMBL/GenBank/DDBJ databases">
        <authorList>
            <person name="Sun Q."/>
            <person name="Zhou Y."/>
        </authorList>
    </citation>
    <scope>NUCLEOTIDE SEQUENCE</scope>
    <source>
        <strain evidence="9">CGMCC 1.15958</strain>
    </source>
</reference>
<dbReference type="Pfam" id="PF14322">
    <property type="entry name" value="SusD-like_3"/>
    <property type="match status" value="1"/>
</dbReference>
<gene>
    <name evidence="9" type="ORF">GCM10011514_39160</name>
</gene>
<evidence type="ECO:0000256" key="3">
    <source>
        <dbReference type="ARBA" id="ARBA00022729"/>
    </source>
</evidence>
<evidence type="ECO:0008006" key="11">
    <source>
        <dbReference type="Google" id="ProtNLM"/>
    </source>
</evidence>
<comment type="similarity">
    <text evidence="2">Belongs to the SusD family.</text>
</comment>
<evidence type="ECO:0000313" key="10">
    <source>
        <dbReference type="Proteomes" id="UP000609064"/>
    </source>
</evidence>
<reference evidence="9" key="1">
    <citation type="journal article" date="2014" name="Int. J. Syst. Evol. Microbiol.">
        <title>Complete genome sequence of Corynebacterium casei LMG S-19264T (=DSM 44701T), isolated from a smear-ripened cheese.</title>
        <authorList>
            <consortium name="US DOE Joint Genome Institute (JGI-PGF)"/>
            <person name="Walter F."/>
            <person name="Albersmeier A."/>
            <person name="Kalinowski J."/>
            <person name="Ruckert C."/>
        </authorList>
    </citation>
    <scope>NUCLEOTIDE SEQUENCE</scope>
    <source>
        <strain evidence="9">CGMCC 1.15958</strain>
    </source>
</reference>
<dbReference type="EMBL" id="BMKK01000009">
    <property type="protein sequence ID" value="GGD71218.1"/>
    <property type="molecule type" value="Genomic_DNA"/>
</dbReference>
<dbReference type="Proteomes" id="UP000609064">
    <property type="component" value="Unassembled WGS sequence"/>
</dbReference>
<comment type="caution">
    <text evidence="9">The sequence shown here is derived from an EMBL/GenBank/DDBJ whole genome shotgun (WGS) entry which is preliminary data.</text>
</comment>
<keyword evidence="3 6" id="KW-0732">Signal</keyword>
<evidence type="ECO:0000256" key="6">
    <source>
        <dbReference type="SAM" id="SignalP"/>
    </source>
</evidence>
<feature type="domain" description="SusD-like N-terminal" evidence="8">
    <location>
        <begin position="48"/>
        <end position="220"/>
    </location>
</feature>
<dbReference type="InterPro" id="IPR033985">
    <property type="entry name" value="SusD-like_N"/>
</dbReference>
<comment type="subcellular location">
    <subcellularLocation>
        <location evidence="1">Cell outer membrane</location>
    </subcellularLocation>
</comment>
<evidence type="ECO:0000259" key="8">
    <source>
        <dbReference type="Pfam" id="PF14322"/>
    </source>
</evidence>
<keyword evidence="4" id="KW-0472">Membrane</keyword>
<evidence type="ECO:0000256" key="4">
    <source>
        <dbReference type="ARBA" id="ARBA00023136"/>
    </source>
</evidence>
<dbReference type="Pfam" id="PF07980">
    <property type="entry name" value="SusD_RagB"/>
    <property type="match status" value="1"/>
</dbReference>
<protein>
    <recommendedName>
        <fullName evidence="11">RagB/SusD family nutrient uptake outer membrane protein</fullName>
    </recommendedName>
</protein>
<dbReference type="InterPro" id="IPR012944">
    <property type="entry name" value="SusD_RagB_dom"/>
</dbReference>
<evidence type="ECO:0000313" key="9">
    <source>
        <dbReference type="EMBL" id="GGD71218.1"/>
    </source>
</evidence>
<dbReference type="PROSITE" id="PS51257">
    <property type="entry name" value="PROKAR_LIPOPROTEIN"/>
    <property type="match status" value="1"/>
</dbReference>
<proteinExistence type="inferred from homology"/>
<evidence type="ECO:0000256" key="1">
    <source>
        <dbReference type="ARBA" id="ARBA00004442"/>
    </source>
</evidence>
<dbReference type="GO" id="GO:0009279">
    <property type="term" value="C:cell outer membrane"/>
    <property type="evidence" value="ECO:0007669"/>
    <property type="project" value="UniProtKB-SubCell"/>
</dbReference>
<dbReference type="InterPro" id="IPR011990">
    <property type="entry name" value="TPR-like_helical_dom_sf"/>
</dbReference>
<organism evidence="9 10">
    <name type="scientific">Emticicia aquatilis</name>
    <dbReference type="NCBI Taxonomy" id="1537369"/>
    <lineage>
        <taxon>Bacteria</taxon>
        <taxon>Pseudomonadati</taxon>
        <taxon>Bacteroidota</taxon>
        <taxon>Cytophagia</taxon>
        <taxon>Cytophagales</taxon>
        <taxon>Leadbetterellaceae</taxon>
        <taxon>Emticicia</taxon>
    </lineage>
</organism>
<dbReference type="RefSeq" id="WP_188768607.1">
    <property type="nucleotide sequence ID" value="NZ_BMKK01000009.1"/>
</dbReference>
<keyword evidence="10" id="KW-1185">Reference proteome</keyword>
<dbReference type="Gene3D" id="1.25.40.390">
    <property type="match status" value="1"/>
</dbReference>
<evidence type="ECO:0000256" key="5">
    <source>
        <dbReference type="ARBA" id="ARBA00023237"/>
    </source>
</evidence>
<accession>A0A916Z139</accession>
<feature type="chain" id="PRO_5037747354" description="RagB/SusD family nutrient uptake outer membrane protein" evidence="6">
    <location>
        <begin position="19"/>
        <end position="627"/>
    </location>
</feature>
<dbReference type="SUPFAM" id="SSF48452">
    <property type="entry name" value="TPR-like"/>
    <property type="match status" value="1"/>
</dbReference>
<dbReference type="AlphaFoldDB" id="A0A916Z139"/>
<sequence>MKNIKIKASLFAILMAFALSCDKDFLNTKPLDKISSAATWGDGALSEAFIFNVYSFLGYGGFEEQALAAYTDEAMFTHAGRNINTFTEGTESPNNLGWESDTYKWSTMYLAIRQANVALENLPKATFTDAVLKDKLMGEAYFLRAYYYHQLLRFYGGVPLISKAYGLDEDYSAPRNTYDECVKFIVSDLDNASKLLDGKPNIAGRASKLAAMSLKARVLLYAASDLHDGPTVKAKSSILGSYPNLDLIAYPSGDRAARWNAAKVAAKAALDAGVGYKMALSAPVSAEEGRNNYMSIALGGQSAVGDPSAAVELIFQRTHTALYTQEDNWPLGGIHYGINNGPNGYHNWAGNTPIQNLVDDYEMMDGSKFDWSKKEHKTAPYDNRDPRFYATVLYDGATWKPRPSDVAGLDPANQIQTGYYDDGKGGRINGIDTRESAIENWNGSRTHYYTRKFIDPNPALADNQSSAQVIPWPFIRYTELALSYAEACIETGDEAEALKWINRIRFRAGMPAVADKGTALRDRLRNERRIELVYEEHRYHDARRWMIPATTVGRGIKSINVDAKLKAGAKAPAIYKYDKSLYDYTYTVEDNTSNETRKWTDKMYYRALSRDEVKRNTKLVQNPGHEQ</sequence>
<keyword evidence="5" id="KW-0998">Cell outer membrane</keyword>
<feature type="signal peptide" evidence="6">
    <location>
        <begin position="1"/>
        <end position="18"/>
    </location>
</feature>
<evidence type="ECO:0000256" key="2">
    <source>
        <dbReference type="ARBA" id="ARBA00006275"/>
    </source>
</evidence>
<name>A0A916Z139_9BACT</name>
<feature type="domain" description="RagB/SusD" evidence="7">
    <location>
        <begin position="313"/>
        <end position="625"/>
    </location>
</feature>
<evidence type="ECO:0000259" key="7">
    <source>
        <dbReference type="Pfam" id="PF07980"/>
    </source>
</evidence>